<evidence type="ECO:0000313" key="1">
    <source>
        <dbReference type="EMBL" id="KIH70263.1"/>
    </source>
</evidence>
<dbReference type="GeneID" id="77845879"/>
<dbReference type="Proteomes" id="UP000527860">
    <property type="component" value="Unassembled WGS sequence"/>
</dbReference>
<name>A0A0C2DJV9_9STAP</name>
<dbReference type="InterPro" id="IPR002933">
    <property type="entry name" value="Peptidase_M20"/>
</dbReference>
<reference evidence="1 3" key="1">
    <citation type="submission" date="2015-01" db="EMBL/GenBank/DDBJ databases">
        <title>Genome sequences of high lactate-tolerant strain Salinicoccus roseus W12 with industrial interest.</title>
        <authorList>
            <person name="Wang H."/>
            <person name="Yu B."/>
        </authorList>
    </citation>
    <scope>NUCLEOTIDE SEQUENCE [LARGE SCALE GENOMIC DNA]</scope>
    <source>
        <strain evidence="1 3">W12</strain>
    </source>
</reference>
<dbReference type="Gene3D" id="3.40.630.10">
    <property type="entry name" value="Zn peptidases"/>
    <property type="match status" value="1"/>
</dbReference>
<dbReference type="PANTHER" id="PTHR43808">
    <property type="entry name" value="ACETYLORNITHINE DEACETYLASE"/>
    <property type="match status" value="1"/>
</dbReference>
<keyword evidence="4" id="KW-1185">Reference proteome</keyword>
<protein>
    <submittedName>
        <fullName evidence="2">M20/M25/M40 family metallo-hydrolase</fullName>
    </submittedName>
    <submittedName>
        <fullName evidence="1">Peptidase M20</fullName>
    </submittedName>
</protein>
<proteinExistence type="predicted"/>
<accession>A0A0C2DJV9</accession>
<dbReference type="Pfam" id="PF01546">
    <property type="entry name" value="Peptidase_M20"/>
    <property type="match status" value="1"/>
</dbReference>
<dbReference type="SUPFAM" id="SSF53187">
    <property type="entry name" value="Zn-dependent exopeptidases"/>
    <property type="match status" value="1"/>
</dbReference>
<sequence>MEEGNERLDCREELLAITKRLVGIRSEVNTDGERVVAASIHGMLAAHPYFEAHPSQLVMEPTVNDERKRYNVMAHVRGTKGNSRRTVVLMGHMDTVGVEDFGAQQELAFRPDEWMAHLKGEGLPETVQAQLESDDWLFGRGVLDMKSGVASNLYLLTHYASNPEQLDGNIVFIAECDEEDGSHGILSALKTLKRWQSEEGFEYVAAINSDFVAPAHEGDENRYIYKGTVGKLLPSFFITGEETHVGSAFDGLDPNFIAAELTRQISYNPELCDVALGEATLPPVSLKQTDLKPSYTVQTALASYVYYNFFVHSWSPEKVLELLKAQAETAFRNAIETFRTRYRKYEAVSGRPGREVTWEPRVYTYDEMDTLLKEEHGEDYVQHMKDFKDALEEDESLDSRMLAARVVEEAWKFMPDKRPAIIVFYSSLYSPRVALTGERENECRLLDALDDAIEAVQPEYGHPIVAKNFFPHISDMSFVAMSDDMSEIDDMVANTPSWGKKLYVDYQDVADLNIPVINIGPYGEDGHKRLERMEMTYSLEVVPNLTNRVLRRVLESE</sequence>
<dbReference type="InterPro" id="IPR050072">
    <property type="entry name" value="Peptidase_M20A"/>
</dbReference>
<evidence type="ECO:0000313" key="4">
    <source>
        <dbReference type="Proteomes" id="UP000527860"/>
    </source>
</evidence>
<dbReference type="EMBL" id="JABEVU030000001">
    <property type="protein sequence ID" value="MDB0581129.1"/>
    <property type="molecule type" value="Genomic_DNA"/>
</dbReference>
<dbReference type="AlphaFoldDB" id="A0A0C2DJV9"/>
<reference evidence="2" key="3">
    <citation type="submission" date="2020-04" db="EMBL/GenBank/DDBJ databases">
        <authorList>
            <person name="Tanveer F."/>
            <person name="Xie Y."/>
            <person name="Shinwari Z.K."/>
        </authorList>
    </citation>
    <scope>NUCLEOTIDE SEQUENCE</scope>
    <source>
        <strain evidence="2">MOSEL-ME25</strain>
    </source>
</reference>
<dbReference type="GO" id="GO:0016787">
    <property type="term" value="F:hydrolase activity"/>
    <property type="evidence" value="ECO:0007669"/>
    <property type="project" value="InterPro"/>
</dbReference>
<dbReference type="InterPro" id="IPR012166">
    <property type="entry name" value="Uncharacterised_RocB"/>
</dbReference>
<dbReference type="Proteomes" id="UP000031546">
    <property type="component" value="Unassembled WGS sequence"/>
</dbReference>
<organism evidence="1 3">
    <name type="scientific">Salinicoccus roseus</name>
    <dbReference type="NCBI Taxonomy" id="45670"/>
    <lineage>
        <taxon>Bacteria</taxon>
        <taxon>Bacillati</taxon>
        <taxon>Bacillota</taxon>
        <taxon>Bacilli</taxon>
        <taxon>Bacillales</taxon>
        <taxon>Staphylococcaceae</taxon>
        <taxon>Salinicoccus</taxon>
    </lineage>
</organism>
<dbReference type="OrthoDB" id="9815360at2"/>
<evidence type="ECO:0000313" key="3">
    <source>
        <dbReference type="Proteomes" id="UP000031546"/>
    </source>
</evidence>
<dbReference type="EMBL" id="JXII01000008">
    <property type="protein sequence ID" value="KIH70263.1"/>
    <property type="molecule type" value="Genomic_DNA"/>
</dbReference>
<comment type="caution">
    <text evidence="1">The sequence shown here is derived from an EMBL/GenBank/DDBJ whole genome shotgun (WGS) entry which is preliminary data.</text>
</comment>
<dbReference type="PIRSF" id="PIRSF010386">
    <property type="entry name" value="RocB"/>
    <property type="match status" value="1"/>
</dbReference>
<evidence type="ECO:0000313" key="2">
    <source>
        <dbReference type="EMBL" id="MDB0581129.1"/>
    </source>
</evidence>
<dbReference type="PANTHER" id="PTHR43808:SF27">
    <property type="entry name" value="PROTEIN ROCB"/>
    <property type="match status" value="1"/>
</dbReference>
<gene>
    <name evidence="2" type="ORF">F7P68_0011365</name>
    <name evidence="1" type="ORF">SN16_09955</name>
</gene>
<reference evidence="4" key="2">
    <citation type="submission" date="2020-04" db="EMBL/GenBank/DDBJ databases">
        <title>Genome analysis and biological profiling of marine Cellulosimicrobium funkei MOSEL-ME6.</title>
        <authorList>
            <person name="Tanveer F."/>
            <person name="Xie Y."/>
            <person name="Shinwari Z.K."/>
        </authorList>
    </citation>
    <scope>NUCLEOTIDE SEQUENCE [LARGE SCALE GENOMIC DNA]</scope>
    <source>
        <strain evidence="4">MOSEL-ME25</strain>
    </source>
</reference>
<reference evidence="2 4" key="4">
    <citation type="submission" date="2022-12" db="EMBL/GenBank/DDBJ databases">
        <title>Genome analysis and biological profiling of marine Salinicoccus roseus MOSEL-ME25.</title>
        <authorList>
            <person name="Mirza F.T."/>
            <person name="Xie Y."/>
            <person name="Shinwari Z.K."/>
        </authorList>
    </citation>
    <scope>NUCLEOTIDE SEQUENCE [LARGE SCALE GENOMIC DNA]</scope>
    <source>
        <strain evidence="2 4">MOSEL-ME25</strain>
    </source>
</reference>
<dbReference type="RefSeq" id="WP_040106466.1">
    <property type="nucleotide sequence ID" value="NZ_JABEVU030000001.1"/>
</dbReference>